<dbReference type="Gene3D" id="3.40.30.10">
    <property type="entry name" value="Glutaredoxin"/>
    <property type="match status" value="1"/>
</dbReference>
<dbReference type="PROSITE" id="PS00194">
    <property type="entry name" value="THIOREDOXIN_1"/>
    <property type="match status" value="1"/>
</dbReference>
<dbReference type="CDD" id="cd03020">
    <property type="entry name" value="DsbA_DsbC_DsbG"/>
    <property type="match status" value="1"/>
</dbReference>
<comment type="similarity">
    <text evidence="2 7">Belongs to the thioredoxin family. DsbC subfamily.</text>
</comment>
<evidence type="ECO:0000256" key="3">
    <source>
        <dbReference type="ARBA" id="ARBA00022729"/>
    </source>
</evidence>
<organism evidence="10 11">
    <name type="scientific">Shewanella electrica</name>
    <dbReference type="NCBI Taxonomy" id="515560"/>
    <lineage>
        <taxon>Bacteria</taxon>
        <taxon>Pseudomonadati</taxon>
        <taxon>Pseudomonadota</taxon>
        <taxon>Gammaproteobacteria</taxon>
        <taxon>Alteromonadales</taxon>
        <taxon>Shewanellaceae</taxon>
        <taxon>Shewanella</taxon>
    </lineage>
</organism>
<keyword evidence="3 7" id="KW-0732">Signal</keyword>
<protein>
    <recommendedName>
        <fullName evidence="7">Thiol:disulfide interchange protein</fullName>
    </recommendedName>
</protein>
<evidence type="ECO:0000313" key="11">
    <source>
        <dbReference type="Proteomes" id="UP001201549"/>
    </source>
</evidence>
<dbReference type="InterPro" id="IPR036249">
    <property type="entry name" value="Thioredoxin-like_sf"/>
</dbReference>
<keyword evidence="5" id="KW-1015">Disulfide bond</keyword>
<evidence type="ECO:0000256" key="2">
    <source>
        <dbReference type="ARBA" id="ARBA00009813"/>
    </source>
</evidence>
<keyword evidence="6 7" id="KW-0676">Redox-active center</keyword>
<feature type="chain" id="PRO_5045005742" description="Thiol:disulfide interchange protein" evidence="7">
    <location>
        <begin position="22"/>
        <end position="239"/>
    </location>
</feature>
<dbReference type="EMBL" id="JAKOGG010000001">
    <property type="protein sequence ID" value="MCS4554859.1"/>
    <property type="molecule type" value="Genomic_DNA"/>
</dbReference>
<dbReference type="InterPro" id="IPR012336">
    <property type="entry name" value="Thioredoxin-like_fold"/>
</dbReference>
<keyword evidence="10" id="KW-0413">Isomerase</keyword>
<proteinExistence type="inferred from homology"/>
<evidence type="ECO:0000259" key="9">
    <source>
        <dbReference type="Pfam" id="PF13098"/>
    </source>
</evidence>
<evidence type="ECO:0000256" key="4">
    <source>
        <dbReference type="ARBA" id="ARBA00022764"/>
    </source>
</evidence>
<comment type="function">
    <text evidence="7">Required for disulfide bond formation in some periplasmic proteins. Acts by transferring its disulfide bond to other proteins and is reduced in the process.</text>
</comment>
<feature type="domain" description="Disulphide bond isomerase DsbC/G N-terminal" evidence="8">
    <location>
        <begin position="22"/>
        <end position="89"/>
    </location>
</feature>
<evidence type="ECO:0000256" key="5">
    <source>
        <dbReference type="ARBA" id="ARBA00023157"/>
    </source>
</evidence>
<dbReference type="NCBIfam" id="NF008129">
    <property type="entry name" value="PRK10877.1"/>
    <property type="match status" value="1"/>
</dbReference>
<dbReference type="RefSeq" id="WP_238894144.1">
    <property type="nucleotide sequence ID" value="NZ_JAKOGG010000001.1"/>
</dbReference>
<evidence type="ECO:0000313" key="10">
    <source>
        <dbReference type="EMBL" id="MCS4554859.1"/>
    </source>
</evidence>
<dbReference type="InterPro" id="IPR051470">
    <property type="entry name" value="Thiol:disulfide_interchange"/>
</dbReference>
<dbReference type="Pfam" id="PF10411">
    <property type="entry name" value="DsbC_N"/>
    <property type="match status" value="1"/>
</dbReference>
<evidence type="ECO:0000256" key="1">
    <source>
        <dbReference type="ARBA" id="ARBA00004418"/>
    </source>
</evidence>
<sequence>MKLPPLVTLCLSLAFAPMLFAATAQDHAALQQKLTKTLGIEITSLTESPVPGLLQAVTSHGIFYVSPDGGKLLQGTMYDLNDGMNNLTESAMAKPRLEKLKPFEDQMLVYKAKNEKHVVTVFTDITCGYCRKLHSQMKDYNDLGITVRYLAYPRSGVPSKVADEMESIWCAKDPQKAMDDAKSGKSVASTTCDADVAAQYRLGVSFGISGTPSLVLEDGTMLPGYLPPEQLNQALSRIN</sequence>
<evidence type="ECO:0000256" key="7">
    <source>
        <dbReference type="RuleBase" id="RU364038"/>
    </source>
</evidence>
<evidence type="ECO:0000256" key="6">
    <source>
        <dbReference type="ARBA" id="ARBA00023284"/>
    </source>
</evidence>
<comment type="subcellular location">
    <subcellularLocation>
        <location evidence="1 7">Periplasm</location>
    </subcellularLocation>
</comment>
<dbReference type="GO" id="GO:0003756">
    <property type="term" value="F:protein disulfide isomerase activity"/>
    <property type="evidence" value="ECO:0007669"/>
    <property type="project" value="UniProtKB-EC"/>
</dbReference>
<keyword evidence="11" id="KW-1185">Reference proteome</keyword>
<evidence type="ECO:0000259" key="8">
    <source>
        <dbReference type="Pfam" id="PF10411"/>
    </source>
</evidence>
<dbReference type="InterPro" id="IPR033954">
    <property type="entry name" value="DiS-bond_Isoase_DsbC/G"/>
</dbReference>
<dbReference type="PANTHER" id="PTHR35272">
    <property type="entry name" value="THIOL:DISULFIDE INTERCHANGE PROTEIN DSBC-RELATED"/>
    <property type="match status" value="1"/>
</dbReference>
<dbReference type="InterPro" id="IPR017937">
    <property type="entry name" value="Thioredoxin_CS"/>
</dbReference>
<comment type="caution">
    <text evidence="10">The sequence shown here is derived from an EMBL/GenBank/DDBJ whole genome shotgun (WGS) entry which is preliminary data.</text>
</comment>
<dbReference type="PANTHER" id="PTHR35272:SF3">
    <property type="entry name" value="THIOL:DISULFIDE INTERCHANGE PROTEIN DSBC"/>
    <property type="match status" value="1"/>
</dbReference>
<dbReference type="InterPro" id="IPR018950">
    <property type="entry name" value="DiS-bond_isomerase_DsbC/G_N"/>
</dbReference>
<dbReference type="SUPFAM" id="SSF52833">
    <property type="entry name" value="Thioredoxin-like"/>
    <property type="match status" value="1"/>
</dbReference>
<accession>A0ABT2FF69</accession>
<keyword evidence="4 7" id="KW-0574">Periplasm</keyword>
<name>A0ABT2FF69_9GAMM</name>
<dbReference type="SUPFAM" id="SSF54423">
    <property type="entry name" value="DsbC/DsbG N-terminal domain-like"/>
    <property type="match status" value="1"/>
</dbReference>
<dbReference type="Proteomes" id="UP001201549">
    <property type="component" value="Unassembled WGS sequence"/>
</dbReference>
<dbReference type="Pfam" id="PF13098">
    <property type="entry name" value="Thioredoxin_2"/>
    <property type="match status" value="1"/>
</dbReference>
<gene>
    <name evidence="10" type="primary">dsbC</name>
    <name evidence="10" type="ORF">L9G74_00220</name>
</gene>
<reference evidence="11" key="1">
    <citation type="submission" date="2023-07" db="EMBL/GenBank/DDBJ databases">
        <title>Shewanella mangrovi sp. nov., an acetaldehyde- degrading bacterium isolated from mangrove sediment.</title>
        <authorList>
            <person name="Liu Y."/>
        </authorList>
    </citation>
    <scope>NUCLEOTIDE SEQUENCE [LARGE SCALE GENOMIC DNA]</scope>
    <source>
        <strain evidence="11">C32</strain>
    </source>
</reference>
<dbReference type="InterPro" id="IPR009094">
    <property type="entry name" value="DiS-bond_isomerase_DsbC/G_N_sf"/>
</dbReference>
<feature type="domain" description="Thioredoxin-like fold" evidence="9">
    <location>
        <begin position="112"/>
        <end position="235"/>
    </location>
</feature>
<feature type="signal peptide" evidence="7">
    <location>
        <begin position="1"/>
        <end position="21"/>
    </location>
</feature>
<dbReference type="Gene3D" id="3.10.450.70">
    <property type="entry name" value="Disulphide bond isomerase, DsbC/G, N-terminal"/>
    <property type="match status" value="1"/>
</dbReference>